<dbReference type="RefSeq" id="WP_073852148.1">
    <property type="nucleotide sequence ID" value="NZ_LVWA01000005.1"/>
</dbReference>
<dbReference type="EMBL" id="LVWA01000005">
    <property type="protein sequence ID" value="OKL40039.1"/>
    <property type="molecule type" value="Genomic_DNA"/>
</dbReference>
<dbReference type="InterPro" id="IPR029069">
    <property type="entry name" value="HotDog_dom_sf"/>
</dbReference>
<dbReference type="OrthoDB" id="9791529at2"/>
<accession>A0A1Q5PCQ9</accession>
<reference evidence="3 4" key="1">
    <citation type="submission" date="2016-03" db="EMBL/GenBank/DDBJ databases">
        <title>Genome sequence of Pontibacter sp. nov., of the family cytophagaceae, isolated from marine sediment of the Yellow Sea, China.</title>
        <authorList>
            <person name="Zhang G."/>
            <person name="Zhang R."/>
        </authorList>
    </citation>
    <scope>NUCLEOTIDE SEQUENCE [LARGE SCALE GENOMIC DNA]</scope>
    <source>
        <strain evidence="3 4">S10-8</strain>
    </source>
</reference>
<gene>
    <name evidence="3" type="ORF">A3841_16915</name>
</gene>
<dbReference type="InterPro" id="IPR050563">
    <property type="entry name" value="4-hydroxybenzoyl-CoA_TE"/>
</dbReference>
<organism evidence="3 4">
    <name type="scientific">Pontibacter flavimaris</name>
    <dbReference type="NCBI Taxonomy" id="1797110"/>
    <lineage>
        <taxon>Bacteria</taxon>
        <taxon>Pseudomonadati</taxon>
        <taxon>Bacteroidota</taxon>
        <taxon>Cytophagia</taxon>
        <taxon>Cytophagales</taxon>
        <taxon>Hymenobacteraceae</taxon>
        <taxon>Pontibacter</taxon>
    </lineage>
</organism>
<name>A0A1Q5PCQ9_9BACT</name>
<evidence type="ECO:0000256" key="1">
    <source>
        <dbReference type="ARBA" id="ARBA00005953"/>
    </source>
</evidence>
<dbReference type="AlphaFoldDB" id="A0A1Q5PCQ9"/>
<proteinExistence type="inferred from homology"/>
<comment type="caution">
    <text evidence="3">The sequence shown here is derived from an EMBL/GenBank/DDBJ whole genome shotgun (WGS) entry which is preliminary data.</text>
</comment>
<dbReference type="SUPFAM" id="SSF54637">
    <property type="entry name" value="Thioesterase/thiol ester dehydrase-isomerase"/>
    <property type="match status" value="1"/>
</dbReference>
<comment type="similarity">
    <text evidence="1">Belongs to the 4-hydroxybenzoyl-CoA thioesterase family.</text>
</comment>
<dbReference type="PANTHER" id="PTHR31793">
    <property type="entry name" value="4-HYDROXYBENZOYL-COA THIOESTERASE FAMILY MEMBER"/>
    <property type="match status" value="1"/>
</dbReference>
<dbReference type="CDD" id="cd00586">
    <property type="entry name" value="4HBT"/>
    <property type="match status" value="1"/>
</dbReference>
<evidence type="ECO:0000256" key="2">
    <source>
        <dbReference type="ARBA" id="ARBA00022801"/>
    </source>
</evidence>
<evidence type="ECO:0000313" key="4">
    <source>
        <dbReference type="Proteomes" id="UP000186551"/>
    </source>
</evidence>
<dbReference type="GO" id="GO:0047617">
    <property type="term" value="F:fatty acyl-CoA hydrolase activity"/>
    <property type="evidence" value="ECO:0007669"/>
    <property type="project" value="TreeGrafter"/>
</dbReference>
<sequence>MQEATSIAKQLESKARIRFEDCDPFGHLNNGRYIDYFMNAREDQLRDNYQLDIYAHMQQTGNVWVVASSQVAYLQEVKMNEEVIVRTNLRWFTESDLFMEGMMLDPDIGRVKAVVWLRFAYLNVRKSVKASHEPQLMELFRAAAVIGNGRPDQYFEQRVKELRSSSVEV</sequence>
<dbReference type="Gene3D" id="3.10.129.10">
    <property type="entry name" value="Hotdog Thioesterase"/>
    <property type="match status" value="1"/>
</dbReference>
<dbReference type="Proteomes" id="UP000186551">
    <property type="component" value="Unassembled WGS sequence"/>
</dbReference>
<keyword evidence="2" id="KW-0378">Hydrolase</keyword>
<dbReference type="STRING" id="1797110.A3841_16915"/>
<protein>
    <submittedName>
        <fullName evidence="3">Thioesterase</fullName>
    </submittedName>
</protein>
<dbReference type="Pfam" id="PF13279">
    <property type="entry name" value="4HBT_2"/>
    <property type="match status" value="1"/>
</dbReference>
<evidence type="ECO:0000313" key="3">
    <source>
        <dbReference type="EMBL" id="OKL40039.1"/>
    </source>
</evidence>
<keyword evidence="4" id="KW-1185">Reference proteome</keyword>
<dbReference type="PANTHER" id="PTHR31793:SF27">
    <property type="entry name" value="NOVEL THIOESTERASE SUPERFAMILY DOMAIN AND SAPOSIN A-TYPE DOMAIN CONTAINING PROTEIN (0610012H03RIK)"/>
    <property type="match status" value="1"/>
</dbReference>